<dbReference type="WBParaSite" id="TMUE_2000007329.1">
    <property type="protein sequence ID" value="TMUE_2000007329.1"/>
    <property type="gene ID" value="WBGene00294092"/>
</dbReference>
<feature type="chain" id="PRO_5024354905" evidence="1">
    <location>
        <begin position="20"/>
        <end position="120"/>
    </location>
</feature>
<evidence type="ECO:0000313" key="3">
    <source>
        <dbReference type="WBParaSite" id="TMUE_2000007329.1"/>
    </source>
</evidence>
<feature type="signal peptide" evidence="1">
    <location>
        <begin position="1"/>
        <end position="19"/>
    </location>
</feature>
<proteinExistence type="predicted"/>
<evidence type="ECO:0000313" key="2">
    <source>
        <dbReference type="Proteomes" id="UP000046395"/>
    </source>
</evidence>
<accession>A0A5S6QJJ0</accession>
<sequence>MGLAGLLLFACLLTYSAEGRLQLIEKLQRGKRSAVTIIRQKQNHPDPIVIDEDRRATFDFNVGPRLDMDVYGEGASNFGTVSGLVEPYYWGGNINGRIGWGEGIYFTLPLDSKIIPVRLQ</sequence>
<reference evidence="3" key="1">
    <citation type="submission" date="2019-12" db="UniProtKB">
        <authorList>
            <consortium name="WormBaseParasite"/>
        </authorList>
    </citation>
    <scope>IDENTIFICATION</scope>
</reference>
<protein>
    <submittedName>
        <fullName evidence="3">Peptidase A1 domain-containing protein</fullName>
    </submittedName>
</protein>
<dbReference type="Proteomes" id="UP000046395">
    <property type="component" value="Unassembled WGS sequence"/>
</dbReference>
<evidence type="ECO:0000256" key="1">
    <source>
        <dbReference type="SAM" id="SignalP"/>
    </source>
</evidence>
<keyword evidence="2" id="KW-1185">Reference proteome</keyword>
<organism evidence="2 3">
    <name type="scientific">Trichuris muris</name>
    <name type="common">Mouse whipworm</name>
    <dbReference type="NCBI Taxonomy" id="70415"/>
    <lineage>
        <taxon>Eukaryota</taxon>
        <taxon>Metazoa</taxon>
        <taxon>Ecdysozoa</taxon>
        <taxon>Nematoda</taxon>
        <taxon>Enoplea</taxon>
        <taxon>Dorylaimia</taxon>
        <taxon>Trichinellida</taxon>
        <taxon>Trichuridae</taxon>
        <taxon>Trichuris</taxon>
    </lineage>
</organism>
<name>A0A5S6QJJ0_TRIMR</name>
<keyword evidence="1" id="KW-0732">Signal</keyword>
<dbReference type="AlphaFoldDB" id="A0A5S6QJJ0"/>